<reference evidence="5 6" key="2">
    <citation type="journal article" date="2011" name="J. Bacteriol.">
        <title>Genome Sequence of Kosmotoga olearia Strain TBF 19.5.1, a Thermophilic Bacterium with a Wide Growth Temperature Range, Isolated from the Troll B Oil Platform in the North Sea.</title>
        <authorList>
            <person name="Swithers K.S."/>
            <person name="Dipippo J.L."/>
            <person name="Bruce D.C."/>
            <person name="Detter C."/>
            <person name="Tapia R."/>
            <person name="Han S."/>
            <person name="Goodwin L.A."/>
            <person name="Han J."/>
            <person name="Woyke T."/>
            <person name="Pitluck S."/>
            <person name="Pennacchio L."/>
            <person name="Nolan M."/>
            <person name="Mikhailova N."/>
            <person name="Land M.L."/>
            <person name="Nesbo C.L."/>
            <person name="Gogarten J.P."/>
            <person name="Noll K.M."/>
        </authorList>
    </citation>
    <scope>NUCLEOTIDE SEQUENCE [LARGE SCALE GENOMIC DNA]</scope>
    <source>
        <strain evidence="6">ATCC BAA-1733 / DSM 21960 / TBF 19.5.1</strain>
    </source>
</reference>
<dbReference type="RefSeq" id="WP_012745056.1">
    <property type="nucleotide sequence ID" value="NC_012785.1"/>
</dbReference>
<gene>
    <name evidence="5" type="ordered locus">Kole_0554</name>
</gene>
<keyword evidence="6" id="KW-1185">Reference proteome</keyword>
<dbReference type="EMBL" id="CP001634">
    <property type="protein sequence ID" value="ACR79274.1"/>
    <property type="molecule type" value="Genomic_DNA"/>
</dbReference>
<dbReference type="InterPro" id="IPR035068">
    <property type="entry name" value="TldD/PmbA_N"/>
</dbReference>
<evidence type="ECO:0000259" key="3">
    <source>
        <dbReference type="Pfam" id="PF19289"/>
    </source>
</evidence>
<dbReference type="Pfam" id="PF19289">
    <property type="entry name" value="PmbA_TldD_3rd"/>
    <property type="match status" value="1"/>
</dbReference>
<protein>
    <submittedName>
        <fullName evidence="5">Peptidase U62 modulator of DNA gyrase</fullName>
    </submittedName>
</protein>
<sequence>MTFENFKKMVFEYAAAKKTNDFEIYIKKTHEFDVSIQKGEIEKYKDATTLGVSFKVLKDGKVGYSFSEVLDEQAVKLLVDEALENVTVIESEESDFLHDGSGEYTDFPTLYLGEFDRLTTREKIKIAMELEKTIINSHQEIFMLPYNAFNHRTSETYIANSSGMEMYSRSDGGYAYVMALGKKNGSPKSAFYFTAGKSLQDLELSNIPIRISRDIELLLTAKPVKSGKYAVIFRNDAFGSLLAAFAQMFSAKSVQKGLSLLKDQLGKKIASEKFTLIDDSFLKMSPVSRTFDDQGVPTRKKAIIENGELKTYLYDLKTARIDNRESTGNALKIGSYKDPTSISYFNLVLGNSGIPFEDMVKAIERGLVIIELDGLHSGTNPISGDFSLGARGFLIENGRIVGGVEGITVSGNILGVLKNIVETGNDAKFSLPGITGFSSFAFLPSVLVEEIDVAGL</sequence>
<organism evidence="5 6">
    <name type="scientific">Kosmotoga olearia (strain ATCC BAA-1733 / DSM 21960 / TBF 19.5.1)</name>
    <dbReference type="NCBI Taxonomy" id="521045"/>
    <lineage>
        <taxon>Bacteria</taxon>
        <taxon>Thermotogati</taxon>
        <taxon>Thermotogota</taxon>
        <taxon>Thermotogae</taxon>
        <taxon>Kosmotogales</taxon>
        <taxon>Kosmotogaceae</taxon>
        <taxon>Kosmotoga</taxon>
    </lineage>
</organism>
<dbReference type="Pfam" id="PF19290">
    <property type="entry name" value="PmbA_TldD_2nd"/>
    <property type="match status" value="1"/>
</dbReference>
<dbReference type="Pfam" id="PF01523">
    <property type="entry name" value="PmbA_TldD_1st"/>
    <property type="match status" value="1"/>
</dbReference>
<dbReference type="eggNOG" id="COG0312">
    <property type="taxonomic scope" value="Bacteria"/>
</dbReference>
<dbReference type="HOGENOM" id="CLU_026425_4_0_0"/>
<dbReference type="InterPro" id="IPR047657">
    <property type="entry name" value="PmbA"/>
</dbReference>
<dbReference type="PANTHER" id="PTHR43421">
    <property type="entry name" value="METALLOPROTEASE PMBA"/>
    <property type="match status" value="1"/>
</dbReference>
<dbReference type="GO" id="GO:0005829">
    <property type="term" value="C:cytosol"/>
    <property type="evidence" value="ECO:0007669"/>
    <property type="project" value="TreeGrafter"/>
</dbReference>
<comment type="similarity">
    <text evidence="1">Belongs to the peptidase U62 family.</text>
</comment>
<feature type="domain" description="Metalloprotease TldD/E central" evidence="4">
    <location>
        <begin position="115"/>
        <end position="210"/>
    </location>
</feature>
<evidence type="ECO:0000313" key="5">
    <source>
        <dbReference type="EMBL" id="ACR79274.1"/>
    </source>
</evidence>
<dbReference type="GO" id="GO:0008237">
    <property type="term" value="F:metallopeptidase activity"/>
    <property type="evidence" value="ECO:0007669"/>
    <property type="project" value="InterPro"/>
</dbReference>
<feature type="domain" description="Metalloprotease TldD/E C-terminal" evidence="3">
    <location>
        <begin position="226"/>
        <end position="455"/>
    </location>
</feature>
<dbReference type="AlphaFoldDB" id="C5CEU0"/>
<dbReference type="InterPro" id="IPR036059">
    <property type="entry name" value="TldD/PmbA_sf"/>
</dbReference>
<dbReference type="SUPFAM" id="SSF111283">
    <property type="entry name" value="Putative modulator of DNA gyrase, PmbA/TldD"/>
    <property type="match status" value="1"/>
</dbReference>
<evidence type="ECO:0000259" key="2">
    <source>
        <dbReference type="Pfam" id="PF01523"/>
    </source>
</evidence>
<feature type="domain" description="Metalloprotease TldD/E N-terminal" evidence="2">
    <location>
        <begin position="23"/>
        <end position="85"/>
    </location>
</feature>
<evidence type="ECO:0000259" key="4">
    <source>
        <dbReference type="Pfam" id="PF19290"/>
    </source>
</evidence>
<dbReference type="OrthoDB" id="9803618at2"/>
<dbReference type="GO" id="GO:0006508">
    <property type="term" value="P:proteolysis"/>
    <property type="evidence" value="ECO:0007669"/>
    <property type="project" value="InterPro"/>
</dbReference>
<accession>C5CEU0</accession>
<evidence type="ECO:0000313" key="6">
    <source>
        <dbReference type="Proteomes" id="UP000002382"/>
    </source>
</evidence>
<evidence type="ECO:0000256" key="1">
    <source>
        <dbReference type="ARBA" id="ARBA00005836"/>
    </source>
</evidence>
<dbReference type="InterPro" id="IPR045570">
    <property type="entry name" value="Metalloprtase-TldD/E_cen_dom"/>
</dbReference>
<dbReference type="InterPro" id="IPR002510">
    <property type="entry name" value="Metalloprtase-TldD/E_N"/>
</dbReference>
<name>C5CEU0_KOSOT</name>
<dbReference type="Gene3D" id="3.30.2290.10">
    <property type="entry name" value="PmbA/TldD superfamily"/>
    <property type="match status" value="1"/>
</dbReference>
<dbReference type="PANTHER" id="PTHR43421:SF1">
    <property type="entry name" value="METALLOPROTEASE PMBA"/>
    <property type="match status" value="1"/>
</dbReference>
<proteinExistence type="inferred from homology"/>
<dbReference type="InterPro" id="IPR045569">
    <property type="entry name" value="Metalloprtase-TldD/E_C"/>
</dbReference>
<reference evidence="5 6" key="1">
    <citation type="submission" date="2009-06" db="EMBL/GenBank/DDBJ databases">
        <title>Complete sequence of Thermotogales bacterium TBF 19.5.1.</title>
        <authorList>
            <consortium name="US DOE Joint Genome Institute"/>
            <person name="Lucas S."/>
            <person name="Copeland A."/>
            <person name="Lapidus A."/>
            <person name="Glavina del Rio T."/>
            <person name="Tice H."/>
            <person name="Bruce D."/>
            <person name="Goodwin L."/>
            <person name="Pitluck S."/>
            <person name="Chertkov O."/>
            <person name="Brettin T."/>
            <person name="Detter J.C."/>
            <person name="Han C."/>
            <person name="Schmutz J."/>
            <person name="Larimer F."/>
            <person name="Land M."/>
            <person name="Hauser L."/>
            <person name="Kyrpides N."/>
            <person name="Ovchinnikova G."/>
            <person name="Noll K."/>
        </authorList>
    </citation>
    <scope>NUCLEOTIDE SEQUENCE [LARGE SCALE GENOMIC DNA]</scope>
    <source>
        <strain evidence="6">ATCC BAA-1733 / DSM 21960 / TBF 19.5.1</strain>
    </source>
</reference>
<dbReference type="Proteomes" id="UP000002382">
    <property type="component" value="Chromosome"/>
</dbReference>
<dbReference type="KEGG" id="kol:Kole_0554"/>